<evidence type="ECO:0000313" key="4">
    <source>
        <dbReference type="Proteomes" id="UP000019132"/>
    </source>
</evidence>
<dbReference type="AlphaFoldDB" id="K3WRL7"/>
<keyword evidence="4" id="KW-1185">Reference proteome</keyword>
<dbReference type="InterPro" id="IPR036005">
    <property type="entry name" value="Creatinase/aminopeptidase-like"/>
</dbReference>
<dbReference type="EMBL" id="GL376585">
    <property type="status" value="NOT_ANNOTATED_CDS"/>
    <property type="molecule type" value="Genomic_DNA"/>
</dbReference>
<dbReference type="InParanoid" id="K3WRL7"/>
<evidence type="ECO:0000313" key="3">
    <source>
        <dbReference type="EnsemblProtists" id="PYU1_T007611"/>
    </source>
</evidence>
<dbReference type="InterPro" id="IPR032416">
    <property type="entry name" value="Peptidase_M24_C"/>
</dbReference>
<dbReference type="Pfam" id="PF00557">
    <property type="entry name" value="Peptidase_M24"/>
    <property type="match status" value="1"/>
</dbReference>
<dbReference type="PANTHER" id="PTHR43763">
    <property type="entry name" value="XAA-PRO AMINOPEPTIDASE 1"/>
    <property type="match status" value="1"/>
</dbReference>
<dbReference type="Gene3D" id="3.90.230.10">
    <property type="entry name" value="Creatinase/methionine aminopeptidase superfamily"/>
    <property type="match status" value="1"/>
</dbReference>
<dbReference type="VEuPathDB" id="FungiDB:PYU1_G007595"/>
<dbReference type="HOGENOM" id="CLU_011781_3_1_1"/>
<dbReference type="InterPro" id="IPR050422">
    <property type="entry name" value="X-Pro_aminopeptidase_P"/>
</dbReference>
<reference evidence="4" key="1">
    <citation type="journal article" date="2010" name="Genome Biol.">
        <title>Genome sequence of the necrotrophic plant pathogen Pythium ultimum reveals original pathogenicity mechanisms and effector repertoire.</title>
        <authorList>
            <person name="Levesque C.A."/>
            <person name="Brouwer H."/>
            <person name="Cano L."/>
            <person name="Hamilton J.P."/>
            <person name="Holt C."/>
            <person name="Huitema E."/>
            <person name="Raffaele S."/>
            <person name="Robideau G.P."/>
            <person name="Thines M."/>
            <person name="Win J."/>
            <person name="Zerillo M.M."/>
            <person name="Beakes G.W."/>
            <person name="Boore J.L."/>
            <person name="Busam D."/>
            <person name="Dumas B."/>
            <person name="Ferriera S."/>
            <person name="Fuerstenberg S.I."/>
            <person name="Gachon C.M."/>
            <person name="Gaulin E."/>
            <person name="Govers F."/>
            <person name="Grenville-Briggs L."/>
            <person name="Horner N."/>
            <person name="Hostetler J."/>
            <person name="Jiang R.H."/>
            <person name="Johnson J."/>
            <person name="Krajaejun T."/>
            <person name="Lin H."/>
            <person name="Meijer H.J."/>
            <person name="Moore B."/>
            <person name="Morris P."/>
            <person name="Phuntmart V."/>
            <person name="Puiu D."/>
            <person name="Shetty J."/>
            <person name="Stajich J.E."/>
            <person name="Tripathy S."/>
            <person name="Wawra S."/>
            <person name="van West P."/>
            <person name="Whitty B.R."/>
            <person name="Coutinho P.M."/>
            <person name="Henrissat B."/>
            <person name="Martin F."/>
            <person name="Thomas P.D."/>
            <person name="Tyler B.M."/>
            <person name="De Vries R.P."/>
            <person name="Kamoun S."/>
            <person name="Yandell M."/>
            <person name="Tisserat N."/>
            <person name="Buell C.R."/>
        </authorList>
    </citation>
    <scope>NUCLEOTIDE SEQUENCE</scope>
    <source>
        <strain evidence="4">DAOM:BR144</strain>
    </source>
</reference>
<dbReference type="Proteomes" id="UP000019132">
    <property type="component" value="Unassembled WGS sequence"/>
</dbReference>
<feature type="domain" description="Peptidase M24" evidence="1">
    <location>
        <begin position="2"/>
        <end position="102"/>
    </location>
</feature>
<dbReference type="PANTHER" id="PTHR43763:SF6">
    <property type="entry name" value="XAA-PRO AMINOPEPTIDASE 1"/>
    <property type="match status" value="1"/>
</dbReference>
<dbReference type="eggNOG" id="KOG2413">
    <property type="taxonomic scope" value="Eukaryota"/>
</dbReference>
<reference evidence="4" key="2">
    <citation type="submission" date="2010-04" db="EMBL/GenBank/DDBJ databases">
        <authorList>
            <person name="Buell R."/>
            <person name="Hamilton J."/>
            <person name="Hostetler J."/>
        </authorList>
    </citation>
    <scope>NUCLEOTIDE SEQUENCE [LARGE SCALE GENOMIC DNA]</scope>
    <source>
        <strain evidence="4">DAOM:BR144</strain>
    </source>
</reference>
<dbReference type="SUPFAM" id="SSF55920">
    <property type="entry name" value="Creatinase/aminopeptidase"/>
    <property type="match status" value="1"/>
</dbReference>
<evidence type="ECO:0000259" key="1">
    <source>
        <dbReference type="Pfam" id="PF00557"/>
    </source>
</evidence>
<reference evidence="3" key="3">
    <citation type="submission" date="2015-02" db="UniProtKB">
        <authorList>
            <consortium name="EnsemblProtists"/>
        </authorList>
    </citation>
    <scope>IDENTIFICATION</scope>
    <source>
        <strain evidence="3">DAOM BR144</strain>
    </source>
</reference>
<accession>K3WRL7</accession>
<evidence type="ECO:0000259" key="2">
    <source>
        <dbReference type="Pfam" id="PF16188"/>
    </source>
</evidence>
<dbReference type="EnsemblProtists" id="PYU1_T007611">
    <property type="protein sequence ID" value="PYU1_T007611"/>
    <property type="gene ID" value="PYU1_G007595"/>
</dbReference>
<dbReference type="Pfam" id="PF16188">
    <property type="entry name" value="Peptidase_M24_C"/>
    <property type="match status" value="1"/>
</dbReference>
<dbReference type="STRING" id="431595.K3WRL7"/>
<dbReference type="InterPro" id="IPR000994">
    <property type="entry name" value="Pept_M24"/>
</dbReference>
<sequence length="179" mass="19930">ACYTYVLKAHIALARAVFPDKIEGVKLDAITRAPLWQAGLDYRHGTGHGVGAFLNVHEKGVLLSFRLNPNGLLIQDGMILSNEPGYYEDGNFGIRIESLMVAKKATHITSPLGKDFCEFETITMAPIQQKLIEKTLLDQGEADWLNAYHHKVHEKLKPLLESDAQAYAYLVRETAPLSL</sequence>
<protein>
    <recommendedName>
        <fullName evidence="5">Peptidase M24 domain-containing protein</fullName>
    </recommendedName>
</protein>
<proteinExistence type="predicted"/>
<name>K3WRL7_GLOUD</name>
<evidence type="ECO:0008006" key="5">
    <source>
        <dbReference type="Google" id="ProtNLM"/>
    </source>
</evidence>
<organism evidence="3 4">
    <name type="scientific">Globisporangium ultimum (strain ATCC 200006 / CBS 805.95 / DAOM BR144)</name>
    <name type="common">Pythium ultimum</name>
    <dbReference type="NCBI Taxonomy" id="431595"/>
    <lineage>
        <taxon>Eukaryota</taxon>
        <taxon>Sar</taxon>
        <taxon>Stramenopiles</taxon>
        <taxon>Oomycota</taxon>
        <taxon>Peronosporomycetes</taxon>
        <taxon>Pythiales</taxon>
        <taxon>Pythiaceae</taxon>
        <taxon>Globisporangium</taxon>
    </lineage>
</organism>
<feature type="domain" description="Peptidase M24 C-terminal" evidence="2">
    <location>
        <begin position="116"/>
        <end position="177"/>
    </location>
</feature>